<evidence type="ECO:0000256" key="2">
    <source>
        <dbReference type="SAM" id="Phobius"/>
    </source>
</evidence>
<evidence type="ECO:0000313" key="3">
    <source>
        <dbReference type="EMBL" id="MFC3762520.1"/>
    </source>
</evidence>
<feature type="transmembrane region" description="Helical" evidence="2">
    <location>
        <begin position="6"/>
        <end position="26"/>
    </location>
</feature>
<proteinExistence type="predicted"/>
<reference evidence="4" key="1">
    <citation type="journal article" date="2019" name="Int. J. Syst. Evol. Microbiol.">
        <title>The Global Catalogue of Microorganisms (GCM) 10K type strain sequencing project: providing services to taxonomists for standard genome sequencing and annotation.</title>
        <authorList>
            <consortium name="The Broad Institute Genomics Platform"/>
            <consortium name="The Broad Institute Genome Sequencing Center for Infectious Disease"/>
            <person name="Wu L."/>
            <person name="Ma J."/>
        </authorList>
    </citation>
    <scope>NUCLEOTIDE SEQUENCE [LARGE SCALE GENOMIC DNA]</scope>
    <source>
        <strain evidence="4">CGMCC 4.7241</strain>
    </source>
</reference>
<evidence type="ECO:0000256" key="1">
    <source>
        <dbReference type="SAM" id="MobiDB-lite"/>
    </source>
</evidence>
<gene>
    <name evidence="3" type="ORF">ACFOUW_16885</name>
</gene>
<dbReference type="EMBL" id="JBHRZH010000015">
    <property type="protein sequence ID" value="MFC3762520.1"/>
    <property type="molecule type" value="Genomic_DNA"/>
</dbReference>
<feature type="region of interest" description="Disordered" evidence="1">
    <location>
        <begin position="100"/>
        <end position="154"/>
    </location>
</feature>
<feature type="compositionally biased region" description="Low complexity" evidence="1">
    <location>
        <begin position="115"/>
        <end position="132"/>
    </location>
</feature>
<feature type="transmembrane region" description="Helical" evidence="2">
    <location>
        <begin position="38"/>
        <end position="57"/>
    </location>
</feature>
<evidence type="ECO:0008006" key="5">
    <source>
        <dbReference type="Google" id="ProtNLM"/>
    </source>
</evidence>
<keyword evidence="2" id="KW-1133">Transmembrane helix</keyword>
<name>A0ABV7YEQ5_9ACTN</name>
<keyword evidence="2" id="KW-0472">Membrane</keyword>
<keyword evidence="4" id="KW-1185">Reference proteome</keyword>
<sequence length="165" mass="17758">MKYDAFMWLPVAGGLSALLLVAAFFAFRKRGASAGLRLVGWAALPMAIWLTDLSRLIYTVVVEATRWIGGVFLSPKVWIGVALFALWFFLLGGVGIVRRRRKAKGGETTPSKEVATPTAAGQPAAAKKAPAAIEKGTSKPKAKNDDDPLSGFEDIDEILKRRGIS</sequence>
<comment type="caution">
    <text evidence="3">The sequence shown here is derived from an EMBL/GenBank/DDBJ whole genome shotgun (WGS) entry which is preliminary data.</text>
</comment>
<accession>A0ABV7YEQ5</accession>
<organism evidence="3 4">
    <name type="scientific">Tenggerimyces flavus</name>
    <dbReference type="NCBI Taxonomy" id="1708749"/>
    <lineage>
        <taxon>Bacteria</taxon>
        <taxon>Bacillati</taxon>
        <taxon>Actinomycetota</taxon>
        <taxon>Actinomycetes</taxon>
        <taxon>Propionibacteriales</taxon>
        <taxon>Nocardioidaceae</taxon>
        <taxon>Tenggerimyces</taxon>
    </lineage>
</organism>
<dbReference type="RefSeq" id="WP_205118809.1">
    <property type="nucleotide sequence ID" value="NZ_JAFBCM010000001.1"/>
</dbReference>
<evidence type="ECO:0000313" key="4">
    <source>
        <dbReference type="Proteomes" id="UP001595699"/>
    </source>
</evidence>
<dbReference type="Proteomes" id="UP001595699">
    <property type="component" value="Unassembled WGS sequence"/>
</dbReference>
<protein>
    <recommendedName>
        <fullName evidence="5">Cellulose synthase</fullName>
    </recommendedName>
</protein>
<keyword evidence="2" id="KW-0812">Transmembrane</keyword>
<feature type="transmembrane region" description="Helical" evidence="2">
    <location>
        <begin position="77"/>
        <end position="97"/>
    </location>
</feature>